<dbReference type="AlphaFoldDB" id="A0A8H4XLA9"/>
<proteinExistence type="predicted"/>
<dbReference type="Proteomes" id="UP000635477">
    <property type="component" value="Unassembled WGS sequence"/>
</dbReference>
<gene>
    <name evidence="2" type="ORF">FZEAL_5024</name>
</gene>
<sequence length="288" mass="31704">MIHGPQFQSHSGDLDLIIQASTLRREEHLQTMDSESTTCILPPSNKEVLGPVALVLAGQSISPDGPESTPLYQLSREITPNSQKGASIHFDRVGYGEPEEPERISSVKQQTKHLFYLVHPANAQYRTDVPAYYITSASSETLGNIHFDISKSVIQKTEFKAILSVGRTSGHDVLFDKEAPETLFDVKPKWKGGQYQWIDSQGQKVAHEEGKGDERKLVISSPLKREVGDALVALWALRLWHDMAESRSAKREEMENLTGPLEPSAYGNDKMMKRTGAFGAFAGAGGAG</sequence>
<reference evidence="2" key="1">
    <citation type="journal article" date="2020" name="BMC Genomics">
        <title>Correction to: Identification and distribution of gene clusters required for synthesis of sphingolipid metabolism inhibitors in diverse species of the filamentous fungus Fusarium.</title>
        <authorList>
            <person name="Kim H.S."/>
            <person name="Lohmar J.M."/>
            <person name="Busman M."/>
            <person name="Brown D.W."/>
            <person name="Naumann T.A."/>
            <person name="Divon H.H."/>
            <person name="Lysoe E."/>
            <person name="Uhlig S."/>
            <person name="Proctor R.H."/>
        </authorList>
    </citation>
    <scope>NUCLEOTIDE SEQUENCE</scope>
    <source>
        <strain evidence="2">NRRL 22465</strain>
    </source>
</reference>
<evidence type="ECO:0000313" key="3">
    <source>
        <dbReference type="Proteomes" id="UP000635477"/>
    </source>
</evidence>
<evidence type="ECO:0000313" key="2">
    <source>
        <dbReference type="EMBL" id="KAF4978621.1"/>
    </source>
</evidence>
<reference evidence="2" key="2">
    <citation type="submission" date="2020-05" db="EMBL/GenBank/DDBJ databases">
        <authorList>
            <person name="Kim H.-S."/>
            <person name="Proctor R.H."/>
            <person name="Brown D.W."/>
        </authorList>
    </citation>
    <scope>NUCLEOTIDE SEQUENCE</scope>
    <source>
        <strain evidence="2">NRRL 22465</strain>
    </source>
</reference>
<name>A0A8H4XLA9_9HYPO</name>
<accession>A0A8H4XLA9</accession>
<evidence type="ECO:0000256" key="1">
    <source>
        <dbReference type="SAM" id="MobiDB-lite"/>
    </source>
</evidence>
<organism evidence="2 3">
    <name type="scientific">Fusarium zealandicum</name>
    <dbReference type="NCBI Taxonomy" id="1053134"/>
    <lineage>
        <taxon>Eukaryota</taxon>
        <taxon>Fungi</taxon>
        <taxon>Dikarya</taxon>
        <taxon>Ascomycota</taxon>
        <taxon>Pezizomycotina</taxon>
        <taxon>Sordariomycetes</taxon>
        <taxon>Hypocreomycetidae</taxon>
        <taxon>Hypocreales</taxon>
        <taxon>Nectriaceae</taxon>
        <taxon>Fusarium</taxon>
        <taxon>Fusarium staphyleae species complex</taxon>
    </lineage>
</organism>
<keyword evidence="3" id="KW-1185">Reference proteome</keyword>
<dbReference type="OrthoDB" id="5207784at2759"/>
<comment type="caution">
    <text evidence="2">The sequence shown here is derived from an EMBL/GenBank/DDBJ whole genome shotgun (WGS) entry which is preliminary data.</text>
</comment>
<dbReference type="EMBL" id="JABEYC010000354">
    <property type="protein sequence ID" value="KAF4978621.1"/>
    <property type="molecule type" value="Genomic_DNA"/>
</dbReference>
<protein>
    <submittedName>
        <fullName evidence="2">Uncharacterized protein</fullName>
    </submittedName>
</protein>
<feature type="region of interest" description="Disordered" evidence="1">
    <location>
        <begin position="248"/>
        <end position="268"/>
    </location>
</feature>